<proteinExistence type="predicted"/>
<dbReference type="AlphaFoldDB" id="A0A5C3QDW7"/>
<dbReference type="EMBL" id="ML178829">
    <property type="protein sequence ID" value="TFL00246.1"/>
    <property type="molecule type" value="Genomic_DNA"/>
</dbReference>
<dbReference type="Proteomes" id="UP000305067">
    <property type="component" value="Unassembled WGS sequence"/>
</dbReference>
<accession>A0A5C3QDW7</accession>
<protein>
    <submittedName>
        <fullName evidence="1">Uncharacterized protein</fullName>
    </submittedName>
</protein>
<evidence type="ECO:0000313" key="2">
    <source>
        <dbReference type="Proteomes" id="UP000305067"/>
    </source>
</evidence>
<evidence type="ECO:0000313" key="1">
    <source>
        <dbReference type="EMBL" id="TFL00246.1"/>
    </source>
</evidence>
<organism evidence="1 2">
    <name type="scientific">Pterulicium gracile</name>
    <dbReference type="NCBI Taxonomy" id="1884261"/>
    <lineage>
        <taxon>Eukaryota</taxon>
        <taxon>Fungi</taxon>
        <taxon>Dikarya</taxon>
        <taxon>Basidiomycota</taxon>
        <taxon>Agaricomycotina</taxon>
        <taxon>Agaricomycetes</taxon>
        <taxon>Agaricomycetidae</taxon>
        <taxon>Agaricales</taxon>
        <taxon>Pleurotineae</taxon>
        <taxon>Pterulaceae</taxon>
        <taxon>Pterulicium</taxon>
    </lineage>
</organism>
<keyword evidence="2" id="KW-1185">Reference proteome</keyword>
<name>A0A5C3QDW7_9AGAR</name>
<reference evidence="1 2" key="1">
    <citation type="journal article" date="2019" name="Nat. Ecol. Evol.">
        <title>Megaphylogeny resolves global patterns of mushroom evolution.</title>
        <authorList>
            <person name="Varga T."/>
            <person name="Krizsan K."/>
            <person name="Foldi C."/>
            <person name="Dima B."/>
            <person name="Sanchez-Garcia M."/>
            <person name="Sanchez-Ramirez S."/>
            <person name="Szollosi G.J."/>
            <person name="Szarkandi J.G."/>
            <person name="Papp V."/>
            <person name="Albert L."/>
            <person name="Andreopoulos W."/>
            <person name="Angelini C."/>
            <person name="Antonin V."/>
            <person name="Barry K.W."/>
            <person name="Bougher N.L."/>
            <person name="Buchanan P."/>
            <person name="Buyck B."/>
            <person name="Bense V."/>
            <person name="Catcheside P."/>
            <person name="Chovatia M."/>
            <person name="Cooper J."/>
            <person name="Damon W."/>
            <person name="Desjardin D."/>
            <person name="Finy P."/>
            <person name="Geml J."/>
            <person name="Haridas S."/>
            <person name="Hughes K."/>
            <person name="Justo A."/>
            <person name="Karasinski D."/>
            <person name="Kautmanova I."/>
            <person name="Kiss B."/>
            <person name="Kocsube S."/>
            <person name="Kotiranta H."/>
            <person name="LaButti K.M."/>
            <person name="Lechner B.E."/>
            <person name="Liimatainen K."/>
            <person name="Lipzen A."/>
            <person name="Lukacs Z."/>
            <person name="Mihaltcheva S."/>
            <person name="Morgado L.N."/>
            <person name="Niskanen T."/>
            <person name="Noordeloos M.E."/>
            <person name="Ohm R.A."/>
            <person name="Ortiz-Santana B."/>
            <person name="Ovrebo C."/>
            <person name="Racz N."/>
            <person name="Riley R."/>
            <person name="Savchenko A."/>
            <person name="Shiryaev A."/>
            <person name="Soop K."/>
            <person name="Spirin V."/>
            <person name="Szebenyi C."/>
            <person name="Tomsovsky M."/>
            <person name="Tulloss R.E."/>
            <person name="Uehling J."/>
            <person name="Grigoriev I.V."/>
            <person name="Vagvolgyi C."/>
            <person name="Papp T."/>
            <person name="Martin F.M."/>
            <person name="Miettinen O."/>
            <person name="Hibbett D.S."/>
            <person name="Nagy L.G."/>
        </authorList>
    </citation>
    <scope>NUCLEOTIDE SEQUENCE [LARGE SCALE GENOMIC DNA]</scope>
    <source>
        <strain evidence="1 2">CBS 309.79</strain>
    </source>
</reference>
<sequence length="118" mass="12948">MPLTITSRSRFSLARGMDMGVAFDAADLHVTAMLAALLLLGCPGFPRFWGGSRALLFHPLGVRYRAVDNFSIGRIPSCPSGLSFFLDVFPFSRRVTSFSIHHHILSRLVGFLLPPCGL</sequence>
<gene>
    <name evidence="1" type="ORF">BDV98DRAFT_569475</name>
</gene>